<evidence type="ECO:0000256" key="3">
    <source>
        <dbReference type="ARBA" id="ARBA00022989"/>
    </source>
</evidence>
<evidence type="ECO:0000256" key="1">
    <source>
        <dbReference type="ARBA" id="ARBA00004370"/>
    </source>
</evidence>
<dbReference type="GO" id="GO:0005506">
    <property type="term" value="F:iron ion binding"/>
    <property type="evidence" value="ECO:0007669"/>
    <property type="project" value="InterPro"/>
</dbReference>
<dbReference type="AlphaFoldDB" id="A0A317CQN0"/>
<dbReference type="GO" id="GO:0016491">
    <property type="term" value="F:oxidoreductase activity"/>
    <property type="evidence" value="ECO:0007669"/>
    <property type="project" value="InterPro"/>
</dbReference>
<comment type="subcellular location">
    <subcellularLocation>
        <location evidence="1">Membrane</location>
    </subcellularLocation>
</comment>
<gene>
    <name evidence="7" type="ORF">DKW60_01410</name>
</gene>
<feature type="transmembrane region" description="Helical" evidence="5">
    <location>
        <begin position="46"/>
        <end position="69"/>
    </location>
</feature>
<evidence type="ECO:0000313" key="7">
    <source>
        <dbReference type="EMBL" id="PWR00508.1"/>
    </source>
</evidence>
<keyword evidence="8" id="KW-1185">Reference proteome</keyword>
<dbReference type="EMBL" id="QGKM01000003">
    <property type="protein sequence ID" value="PWR00508.1"/>
    <property type="molecule type" value="Genomic_DNA"/>
</dbReference>
<keyword evidence="3 5" id="KW-1133">Transmembrane helix</keyword>
<dbReference type="InterPro" id="IPR050307">
    <property type="entry name" value="Sterol_Desaturase_Related"/>
</dbReference>
<keyword evidence="2 5" id="KW-0812">Transmembrane</keyword>
<name>A0A317CQN0_9GAMM</name>
<feature type="domain" description="Fatty acid hydroxylase" evidence="6">
    <location>
        <begin position="82"/>
        <end position="217"/>
    </location>
</feature>
<dbReference type="OrthoDB" id="9770329at2"/>
<dbReference type="InterPro" id="IPR006694">
    <property type="entry name" value="Fatty_acid_hydroxylase"/>
</dbReference>
<feature type="transmembrane region" description="Helical" evidence="5">
    <location>
        <begin position="75"/>
        <end position="95"/>
    </location>
</feature>
<dbReference type="GO" id="GO:0016020">
    <property type="term" value="C:membrane"/>
    <property type="evidence" value="ECO:0007669"/>
    <property type="project" value="UniProtKB-SubCell"/>
</dbReference>
<organism evidence="7 8">
    <name type="scientific">Leucothrix pacifica</name>
    <dbReference type="NCBI Taxonomy" id="1247513"/>
    <lineage>
        <taxon>Bacteria</taxon>
        <taxon>Pseudomonadati</taxon>
        <taxon>Pseudomonadota</taxon>
        <taxon>Gammaproteobacteria</taxon>
        <taxon>Thiotrichales</taxon>
        <taxon>Thiotrichaceae</taxon>
        <taxon>Leucothrix</taxon>
    </lineage>
</organism>
<evidence type="ECO:0000259" key="6">
    <source>
        <dbReference type="Pfam" id="PF04116"/>
    </source>
</evidence>
<dbReference type="RefSeq" id="WP_109835879.1">
    <property type="nucleotide sequence ID" value="NZ_QGKM01000003.1"/>
</dbReference>
<reference evidence="7 8" key="1">
    <citation type="submission" date="2018-05" db="EMBL/GenBank/DDBJ databases">
        <title>Leucothrix arctica sp. nov., isolated from Arctic seawater.</title>
        <authorList>
            <person name="Choi A."/>
            <person name="Baek K."/>
        </authorList>
    </citation>
    <scope>NUCLEOTIDE SEQUENCE [LARGE SCALE GENOMIC DNA]</scope>
    <source>
        <strain evidence="7 8">JCM 18388</strain>
    </source>
</reference>
<comment type="caution">
    <text evidence="7">The sequence shown here is derived from an EMBL/GenBank/DDBJ whole genome shotgun (WGS) entry which is preliminary data.</text>
</comment>
<sequence length="254" mass="28934">MENENIIRLSVFLGLLCLFSLLEYLIPRRVMPGSKPKRMAANLSLVVIDSIAVKIILPMTAGLFAVWVAEQDRALLGFHTPVILAIILLDVIIYWQHRIFHVVPMLWRLHQVHHSDNAIDTSTALRFHPIEIVLSMLVKFAAILLFGIPVMAVVIFEIILNGAALFNHSNIRLPFDHILRLFIVTPDMHRVHHSVIKGETNSNYGFNVPWWDRIFGSYVAQPEQGHENMKIGLNQYEGGETSLLKLLLMPLKLK</sequence>
<accession>A0A317CQN0</accession>
<dbReference type="Proteomes" id="UP000245539">
    <property type="component" value="Unassembled WGS sequence"/>
</dbReference>
<proteinExistence type="predicted"/>
<dbReference type="GO" id="GO:0008610">
    <property type="term" value="P:lipid biosynthetic process"/>
    <property type="evidence" value="ECO:0007669"/>
    <property type="project" value="InterPro"/>
</dbReference>
<evidence type="ECO:0000313" key="8">
    <source>
        <dbReference type="Proteomes" id="UP000245539"/>
    </source>
</evidence>
<keyword evidence="4 5" id="KW-0472">Membrane</keyword>
<dbReference type="PANTHER" id="PTHR11863">
    <property type="entry name" value="STEROL DESATURASE"/>
    <property type="match status" value="1"/>
</dbReference>
<dbReference type="Pfam" id="PF04116">
    <property type="entry name" value="FA_hydroxylase"/>
    <property type="match status" value="1"/>
</dbReference>
<evidence type="ECO:0000256" key="2">
    <source>
        <dbReference type="ARBA" id="ARBA00022692"/>
    </source>
</evidence>
<feature type="transmembrane region" description="Helical" evidence="5">
    <location>
        <begin position="136"/>
        <end position="160"/>
    </location>
</feature>
<feature type="transmembrane region" description="Helical" evidence="5">
    <location>
        <begin position="6"/>
        <end position="26"/>
    </location>
</feature>
<evidence type="ECO:0000256" key="4">
    <source>
        <dbReference type="ARBA" id="ARBA00023136"/>
    </source>
</evidence>
<evidence type="ECO:0000256" key="5">
    <source>
        <dbReference type="SAM" id="Phobius"/>
    </source>
</evidence>
<protein>
    <submittedName>
        <fullName evidence="7">Fatty acid hydroxylase</fullName>
    </submittedName>
</protein>